<evidence type="ECO:0000313" key="3">
    <source>
        <dbReference type="EMBL" id="SQI31207.1"/>
    </source>
</evidence>
<keyword evidence="2" id="KW-1133">Transmembrane helix</keyword>
<feature type="region of interest" description="Disordered" evidence="1">
    <location>
        <begin position="23"/>
        <end position="44"/>
    </location>
</feature>
<dbReference type="STRING" id="1219011.GCA_001895045_03026"/>
<gene>
    <name evidence="3" type="ORF">NCTC10994_01932</name>
</gene>
<dbReference type="AlphaFoldDB" id="A0A2X4TUY7"/>
<reference evidence="3 4" key="1">
    <citation type="submission" date="2018-06" db="EMBL/GenBank/DDBJ databases">
        <authorList>
            <consortium name="Pathogen Informatics"/>
            <person name="Doyle S."/>
        </authorList>
    </citation>
    <scope>NUCLEOTIDE SEQUENCE [LARGE SCALE GENOMIC DNA]</scope>
    <source>
        <strain evidence="3 4">NCTC10994</strain>
    </source>
</reference>
<feature type="region of interest" description="Disordered" evidence="1">
    <location>
        <begin position="98"/>
        <end position="121"/>
    </location>
</feature>
<proteinExistence type="predicted"/>
<keyword evidence="4" id="KW-1185">Reference proteome</keyword>
<evidence type="ECO:0000256" key="1">
    <source>
        <dbReference type="SAM" id="MobiDB-lite"/>
    </source>
</evidence>
<dbReference type="RefSeq" id="WP_072701918.1">
    <property type="nucleotide sequence ID" value="NZ_JAFBBL010000001.1"/>
</dbReference>
<name>A0A2X4TUY7_9NOCA</name>
<keyword evidence="2" id="KW-0812">Transmembrane</keyword>
<dbReference type="KEGG" id="rcr:NCTC10994_01932"/>
<sequence length="201" mass="21436">MSNENSPAPAGWYPNPAGGQRYWDGASWLALPDPDDDQDPTPKRKIPTKAIVATLIVLALAAVGGTVTWKVNHDAQVAAQVAAAEEAADLEAERIAAEKAEQERQDSAERASRARSVSGIESSIEEMATDHIADGMYEGPVLSVTCSPVNGGSTDNLNETTTVFECFVGTEDLGNGRMRGRTYHATMNWTSGEYTYGFGAP</sequence>
<evidence type="ECO:0000256" key="2">
    <source>
        <dbReference type="SAM" id="Phobius"/>
    </source>
</evidence>
<keyword evidence="2" id="KW-0472">Membrane</keyword>
<evidence type="ECO:0008006" key="5">
    <source>
        <dbReference type="Google" id="ProtNLM"/>
    </source>
</evidence>
<accession>A0A2X4TUY7</accession>
<feature type="transmembrane region" description="Helical" evidence="2">
    <location>
        <begin position="50"/>
        <end position="69"/>
    </location>
</feature>
<evidence type="ECO:0000313" key="4">
    <source>
        <dbReference type="Proteomes" id="UP000249091"/>
    </source>
</evidence>
<feature type="compositionally biased region" description="Basic and acidic residues" evidence="1">
    <location>
        <begin position="98"/>
        <end position="112"/>
    </location>
</feature>
<protein>
    <recommendedName>
        <fullName evidence="5">DUF2510 domain-containing protein</fullName>
    </recommendedName>
</protein>
<dbReference type="Proteomes" id="UP000249091">
    <property type="component" value="Chromosome 1"/>
</dbReference>
<dbReference type="EMBL" id="LS483468">
    <property type="protein sequence ID" value="SQI31207.1"/>
    <property type="molecule type" value="Genomic_DNA"/>
</dbReference>
<organism evidence="3 4">
    <name type="scientific">Rhodococcus coprophilus</name>
    <dbReference type="NCBI Taxonomy" id="38310"/>
    <lineage>
        <taxon>Bacteria</taxon>
        <taxon>Bacillati</taxon>
        <taxon>Actinomycetota</taxon>
        <taxon>Actinomycetes</taxon>
        <taxon>Mycobacteriales</taxon>
        <taxon>Nocardiaceae</taxon>
        <taxon>Rhodococcus</taxon>
    </lineage>
</organism>